<dbReference type="Gene3D" id="3.40.710.10">
    <property type="entry name" value="DD-peptidase/beta-lactamase superfamily"/>
    <property type="match status" value="1"/>
</dbReference>
<dbReference type="InterPro" id="IPR018044">
    <property type="entry name" value="Peptidase_S11"/>
</dbReference>
<evidence type="ECO:0000256" key="10">
    <source>
        <dbReference type="SAM" id="Phobius"/>
    </source>
</evidence>
<evidence type="ECO:0000256" key="2">
    <source>
        <dbReference type="ARBA" id="ARBA00022729"/>
    </source>
</evidence>
<evidence type="ECO:0000256" key="9">
    <source>
        <dbReference type="RuleBase" id="RU004016"/>
    </source>
</evidence>
<dbReference type="EMBL" id="LBUX01000001">
    <property type="protein sequence ID" value="KKQ74643.1"/>
    <property type="molecule type" value="Genomic_DNA"/>
</dbReference>
<comment type="similarity">
    <text evidence="1 9">Belongs to the peptidase S11 family.</text>
</comment>
<keyword evidence="6" id="KW-0961">Cell wall biogenesis/degradation</keyword>
<dbReference type="PRINTS" id="PR00725">
    <property type="entry name" value="DADACBPTASE1"/>
</dbReference>
<evidence type="ECO:0000313" key="12">
    <source>
        <dbReference type="EMBL" id="KKQ74643.1"/>
    </source>
</evidence>
<feature type="domain" description="Peptidase S11 D-alanyl-D-alanine carboxypeptidase A N-terminal" evidence="11">
    <location>
        <begin position="57"/>
        <end position="287"/>
    </location>
</feature>
<keyword evidence="4" id="KW-0133">Cell shape</keyword>
<dbReference type="GO" id="GO:0009252">
    <property type="term" value="P:peptidoglycan biosynthetic process"/>
    <property type="evidence" value="ECO:0007669"/>
    <property type="project" value="UniProtKB-KW"/>
</dbReference>
<evidence type="ECO:0000256" key="4">
    <source>
        <dbReference type="ARBA" id="ARBA00022960"/>
    </source>
</evidence>
<feature type="binding site" evidence="8">
    <location>
        <position position="258"/>
    </location>
    <ligand>
        <name>substrate</name>
    </ligand>
</feature>
<dbReference type="STRING" id="1618336.US94_C0001G0044"/>
<dbReference type="AlphaFoldDB" id="A0A0G0K4M0"/>
<feature type="active site" evidence="7">
    <location>
        <position position="148"/>
    </location>
</feature>
<dbReference type="PANTHER" id="PTHR21581">
    <property type="entry name" value="D-ALANYL-D-ALANINE CARBOXYPEPTIDASE"/>
    <property type="match status" value="1"/>
</dbReference>
<evidence type="ECO:0000259" key="11">
    <source>
        <dbReference type="Pfam" id="PF00768"/>
    </source>
</evidence>
<protein>
    <submittedName>
        <fullName evidence="12">Serine-type D-Ala-D-Ala carboxypeptidase</fullName>
    </submittedName>
</protein>
<dbReference type="PANTHER" id="PTHR21581:SF6">
    <property type="entry name" value="TRAFFICKING PROTEIN PARTICLE COMPLEX SUBUNIT 12"/>
    <property type="match status" value="1"/>
</dbReference>
<dbReference type="GO" id="GO:0006508">
    <property type="term" value="P:proteolysis"/>
    <property type="evidence" value="ECO:0007669"/>
    <property type="project" value="InterPro"/>
</dbReference>
<dbReference type="SUPFAM" id="SSF56601">
    <property type="entry name" value="beta-lactamase/transpeptidase-like"/>
    <property type="match status" value="1"/>
</dbReference>
<evidence type="ECO:0000313" key="13">
    <source>
        <dbReference type="Proteomes" id="UP000034498"/>
    </source>
</evidence>
<gene>
    <name evidence="12" type="ORF">US94_C0001G0044</name>
</gene>
<evidence type="ECO:0000256" key="5">
    <source>
        <dbReference type="ARBA" id="ARBA00022984"/>
    </source>
</evidence>
<feature type="transmembrane region" description="Helical" evidence="10">
    <location>
        <begin position="6"/>
        <end position="22"/>
    </location>
</feature>
<comment type="caution">
    <text evidence="12">The sequence shown here is derived from an EMBL/GenBank/DDBJ whole genome shotgun (WGS) entry which is preliminary data.</text>
</comment>
<dbReference type="GO" id="GO:0071555">
    <property type="term" value="P:cell wall organization"/>
    <property type="evidence" value="ECO:0007669"/>
    <property type="project" value="UniProtKB-KW"/>
</dbReference>
<keyword evidence="12" id="KW-0645">Protease</keyword>
<keyword evidence="3" id="KW-0378">Hydrolase</keyword>
<reference evidence="12 13" key="1">
    <citation type="journal article" date="2015" name="Nature">
        <title>rRNA introns, odd ribosomes, and small enigmatic genomes across a large radiation of phyla.</title>
        <authorList>
            <person name="Brown C.T."/>
            <person name="Hug L.A."/>
            <person name="Thomas B.C."/>
            <person name="Sharon I."/>
            <person name="Castelle C.J."/>
            <person name="Singh A."/>
            <person name="Wilkins M.J."/>
            <person name="Williams K.H."/>
            <person name="Banfield J.F."/>
        </authorList>
    </citation>
    <scope>NUCLEOTIDE SEQUENCE [LARGE SCALE GENOMIC DNA]</scope>
</reference>
<feature type="active site" description="Proton acceptor" evidence="7">
    <location>
        <position position="94"/>
    </location>
</feature>
<keyword evidence="2" id="KW-0732">Signal</keyword>
<keyword evidence="10" id="KW-1133">Transmembrane helix</keyword>
<keyword evidence="10" id="KW-0472">Membrane</keyword>
<organism evidence="12 13">
    <name type="scientific">Berkelbacteria bacterium GW2011_GWB1_38_5</name>
    <dbReference type="NCBI Taxonomy" id="1618336"/>
    <lineage>
        <taxon>Bacteria</taxon>
        <taxon>Candidatus Berkelbacteria</taxon>
    </lineage>
</organism>
<keyword evidence="10" id="KW-0812">Transmembrane</keyword>
<dbReference type="Proteomes" id="UP000034498">
    <property type="component" value="Unassembled WGS sequence"/>
</dbReference>
<evidence type="ECO:0000256" key="1">
    <source>
        <dbReference type="ARBA" id="ARBA00007164"/>
    </source>
</evidence>
<dbReference type="InterPro" id="IPR001967">
    <property type="entry name" value="Peptidase_S11_N"/>
</dbReference>
<evidence type="ECO:0000256" key="6">
    <source>
        <dbReference type="ARBA" id="ARBA00023316"/>
    </source>
</evidence>
<dbReference type="GO" id="GO:0009002">
    <property type="term" value="F:serine-type D-Ala-D-Ala carboxypeptidase activity"/>
    <property type="evidence" value="ECO:0007669"/>
    <property type="project" value="InterPro"/>
</dbReference>
<evidence type="ECO:0000256" key="3">
    <source>
        <dbReference type="ARBA" id="ARBA00022801"/>
    </source>
</evidence>
<dbReference type="GO" id="GO:0008360">
    <property type="term" value="P:regulation of cell shape"/>
    <property type="evidence" value="ECO:0007669"/>
    <property type="project" value="UniProtKB-KW"/>
</dbReference>
<feature type="active site" description="Acyl-ester intermediate" evidence="7">
    <location>
        <position position="91"/>
    </location>
</feature>
<evidence type="ECO:0000256" key="7">
    <source>
        <dbReference type="PIRSR" id="PIRSR618044-1"/>
    </source>
</evidence>
<sequence>MLSKTLWAICGVLLIVLLGIFYRSENKSNSQKILGTQKSIQPVKLALTKPPQKNSNANDLQIYAKSYILMDVDSSYVLASKEPNLQVPIASTTKIMTATLVLEDFNDKLNDIVEITYPMIAIEGSDISLRVGEKITVDNLLKGLLIKSGNDTAFALATYFGGKDKFVEMMNKKSSLIGLKNTQFKDPAGLDDSGYSTAYDLAILSSYAMKIKQFRELVRIPDISFSSTDGKIIHNLENSNRLIRLEEQYYYPFAIGIKTGFTPAAGHGLVAQAEKDNHKIISVILNTNEDTIVASAKESKKLLEWGFNNWTWK</sequence>
<accession>A0A0G0K4M0</accession>
<keyword evidence="5" id="KW-0573">Peptidoglycan synthesis</keyword>
<name>A0A0G0K4M0_9BACT</name>
<dbReference type="Pfam" id="PF00768">
    <property type="entry name" value="Peptidase_S11"/>
    <property type="match status" value="1"/>
</dbReference>
<proteinExistence type="inferred from homology"/>
<dbReference type="InterPro" id="IPR012338">
    <property type="entry name" value="Beta-lactam/transpept-like"/>
</dbReference>
<keyword evidence="12" id="KW-0121">Carboxypeptidase</keyword>
<evidence type="ECO:0000256" key="8">
    <source>
        <dbReference type="PIRSR" id="PIRSR618044-2"/>
    </source>
</evidence>